<reference evidence="9 10" key="1">
    <citation type="journal article" date="2018" name="Int. J. Syst. Evol. Microbiol.">
        <title>Rubneribacter badeniensis gen. nov., sp. nov. and Enteroscipio rubneri gen. nov., sp. nov., new members of the Eggerthellaceae isolated from human faeces.</title>
        <authorList>
            <person name="Danylec N."/>
            <person name="Gobl A."/>
            <person name="Stoll D.A."/>
            <person name="Hetzer B."/>
            <person name="Kulling S.E."/>
            <person name="Huch M."/>
        </authorList>
    </citation>
    <scope>NUCLEOTIDE SEQUENCE [LARGE SCALE GENOMIC DNA]</scope>
    <source>
        <strain evidence="9 10">ResAG-85</strain>
    </source>
</reference>
<dbReference type="GO" id="GO:0005886">
    <property type="term" value="C:plasma membrane"/>
    <property type="evidence" value="ECO:0007669"/>
    <property type="project" value="UniProtKB-SubCell"/>
</dbReference>
<name>A0A2K2U6U2_9ACTN</name>
<feature type="transmembrane region" description="Helical" evidence="7">
    <location>
        <begin position="94"/>
        <end position="114"/>
    </location>
</feature>
<gene>
    <name evidence="8" type="primary">nrfD</name>
    <name evidence="9" type="ORF">C2L80_03155</name>
    <name evidence="8" type="ORF">K8V16_04970</name>
</gene>
<evidence type="ECO:0000256" key="2">
    <source>
        <dbReference type="ARBA" id="ARBA00008929"/>
    </source>
</evidence>
<dbReference type="EMBL" id="PPEL01000009">
    <property type="protein sequence ID" value="PNV66053.1"/>
    <property type="molecule type" value="Genomic_DNA"/>
</dbReference>
<keyword evidence="4 7" id="KW-0812">Transmembrane</keyword>
<evidence type="ECO:0000313" key="10">
    <source>
        <dbReference type="Proteomes" id="UP000236488"/>
    </source>
</evidence>
<dbReference type="Pfam" id="PF03916">
    <property type="entry name" value="NrfD"/>
    <property type="match status" value="1"/>
</dbReference>
<evidence type="ECO:0000313" key="8">
    <source>
        <dbReference type="EMBL" id="HJH43131.1"/>
    </source>
</evidence>
<feature type="transmembrane region" description="Helical" evidence="7">
    <location>
        <begin position="51"/>
        <end position="74"/>
    </location>
</feature>
<dbReference type="AlphaFoldDB" id="A0A2K2U6U2"/>
<dbReference type="InterPro" id="IPR005614">
    <property type="entry name" value="NrfD-like"/>
</dbReference>
<accession>A0A2K2U6U2</accession>
<proteinExistence type="inferred from homology"/>
<dbReference type="PANTHER" id="PTHR34856">
    <property type="entry name" value="PROTEIN NRFD"/>
    <property type="match status" value="1"/>
</dbReference>
<dbReference type="Proteomes" id="UP000236488">
    <property type="component" value="Unassembled WGS sequence"/>
</dbReference>
<feature type="transmembrane region" description="Helical" evidence="7">
    <location>
        <begin position="195"/>
        <end position="220"/>
    </location>
</feature>
<keyword evidence="10" id="KW-1185">Reference proteome</keyword>
<feature type="transmembrane region" description="Helical" evidence="7">
    <location>
        <begin position="126"/>
        <end position="156"/>
    </location>
</feature>
<keyword evidence="3" id="KW-1003">Cell membrane</keyword>
<feature type="transmembrane region" description="Helical" evidence="7">
    <location>
        <begin position="6"/>
        <end position="30"/>
    </location>
</feature>
<protein>
    <submittedName>
        <fullName evidence="8 9">Polysulfide reductase</fullName>
    </submittedName>
</protein>
<organism evidence="9 10">
    <name type="scientific">Rubneribacter badeniensis</name>
    <dbReference type="NCBI Taxonomy" id="2070688"/>
    <lineage>
        <taxon>Bacteria</taxon>
        <taxon>Bacillati</taxon>
        <taxon>Actinomycetota</taxon>
        <taxon>Coriobacteriia</taxon>
        <taxon>Eggerthellales</taxon>
        <taxon>Eggerthellaceae</taxon>
        <taxon>Rubneribacter</taxon>
    </lineage>
</organism>
<sequence length="311" mass="30716">MLSDLVVCYLFLGGAGAGALLVLCALGLLSTRAAALARGGRLRATSAYRRLLAPGFASAFALLAAGAVCLAVDLGSFDGALLLFVRPRATHLTVGAWALAAGLLLSALSCAAWSSARGWRLAVVRALGVLGAVDALVAMAYTGLLLGGVGAVPLWASPWLPALFVVSALSCGVACVIGAAHLAGAARLFPGVLRALAAVDAVAIVAEAAAAWGLVAFAAAGGSMGGASQEAAVASAEALVAGPDAWLFWGGFALAGLVVPFALDLVLARARRPLPHAALAAAACVLAGGFAMRWCVVAAGAHPALQTMGVM</sequence>
<keyword evidence="6 7" id="KW-0472">Membrane</keyword>
<evidence type="ECO:0000256" key="4">
    <source>
        <dbReference type="ARBA" id="ARBA00022692"/>
    </source>
</evidence>
<evidence type="ECO:0000256" key="6">
    <source>
        <dbReference type="ARBA" id="ARBA00023136"/>
    </source>
</evidence>
<evidence type="ECO:0000313" key="9">
    <source>
        <dbReference type="EMBL" id="PNV66053.1"/>
    </source>
</evidence>
<dbReference type="Gene3D" id="1.20.1630.10">
    <property type="entry name" value="Formate dehydrogenase/DMSO reductase domain"/>
    <property type="match status" value="1"/>
</dbReference>
<evidence type="ECO:0000256" key="1">
    <source>
        <dbReference type="ARBA" id="ARBA00004651"/>
    </source>
</evidence>
<evidence type="ECO:0000256" key="3">
    <source>
        <dbReference type="ARBA" id="ARBA00022475"/>
    </source>
</evidence>
<feature type="transmembrane region" description="Helical" evidence="7">
    <location>
        <begin position="162"/>
        <end position="183"/>
    </location>
</feature>
<comment type="similarity">
    <text evidence="2">Belongs to the NrfD family.</text>
</comment>
<dbReference type="PANTHER" id="PTHR34856:SF2">
    <property type="entry name" value="PROTEIN NRFD"/>
    <property type="match status" value="1"/>
</dbReference>
<evidence type="ECO:0000256" key="5">
    <source>
        <dbReference type="ARBA" id="ARBA00022989"/>
    </source>
</evidence>
<feature type="transmembrane region" description="Helical" evidence="7">
    <location>
        <begin position="246"/>
        <end position="267"/>
    </location>
</feature>
<evidence type="ECO:0000256" key="7">
    <source>
        <dbReference type="SAM" id="Phobius"/>
    </source>
</evidence>
<comment type="subcellular location">
    <subcellularLocation>
        <location evidence="1">Cell membrane</location>
        <topology evidence="1">Multi-pass membrane protein</topology>
    </subcellularLocation>
</comment>
<reference evidence="8" key="2">
    <citation type="journal article" date="2021" name="PeerJ">
        <title>Extensive microbial diversity within the chicken gut microbiome revealed by metagenomics and culture.</title>
        <authorList>
            <person name="Gilroy R."/>
            <person name="Ravi A."/>
            <person name="Getino M."/>
            <person name="Pursley I."/>
            <person name="Horton D.L."/>
            <person name="Alikhan N.F."/>
            <person name="Baker D."/>
            <person name="Gharbi K."/>
            <person name="Hall N."/>
            <person name="Watson M."/>
            <person name="Adriaenssens E.M."/>
            <person name="Foster-Nyarko E."/>
            <person name="Jarju S."/>
            <person name="Secka A."/>
            <person name="Antonio M."/>
            <person name="Oren A."/>
            <person name="Chaudhuri R.R."/>
            <person name="La Ragione R."/>
            <person name="Hildebrand F."/>
            <person name="Pallen M.J."/>
        </authorList>
    </citation>
    <scope>NUCLEOTIDE SEQUENCE</scope>
    <source>
        <strain evidence="8">USAMLcec12-2067</strain>
    </source>
</reference>
<comment type="caution">
    <text evidence="9">The sequence shown here is derived from an EMBL/GenBank/DDBJ whole genome shotgun (WGS) entry which is preliminary data.</text>
</comment>
<dbReference type="InterPro" id="IPR052049">
    <property type="entry name" value="Electron_transfer_protein"/>
</dbReference>
<feature type="transmembrane region" description="Helical" evidence="7">
    <location>
        <begin position="279"/>
        <end position="301"/>
    </location>
</feature>
<keyword evidence="5 7" id="KW-1133">Transmembrane helix</keyword>
<dbReference type="EMBL" id="DYZL01000097">
    <property type="protein sequence ID" value="HJH43131.1"/>
    <property type="molecule type" value="Genomic_DNA"/>
</dbReference>
<dbReference type="RefSeq" id="WP_103262627.1">
    <property type="nucleotide sequence ID" value="NZ_DBEYRC010000095.1"/>
</dbReference>
<reference evidence="8" key="3">
    <citation type="submission" date="2021-09" db="EMBL/GenBank/DDBJ databases">
        <authorList>
            <person name="Gilroy R."/>
        </authorList>
    </citation>
    <scope>NUCLEOTIDE SEQUENCE</scope>
    <source>
        <strain evidence="8">USAMLcec12-2067</strain>
    </source>
</reference>
<dbReference type="Proteomes" id="UP000789325">
    <property type="component" value="Unassembled WGS sequence"/>
</dbReference>